<evidence type="ECO:0000256" key="2">
    <source>
        <dbReference type="ARBA" id="ARBA00022737"/>
    </source>
</evidence>
<dbReference type="InterPro" id="IPR045877">
    <property type="entry name" value="ZFP36-like"/>
</dbReference>
<dbReference type="PROSITE" id="PS50103">
    <property type="entry name" value="ZF_C3H1"/>
    <property type="match status" value="2"/>
</dbReference>
<feature type="region of interest" description="Disordered" evidence="6">
    <location>
        <begin position="207"/>
        <end position="233"/>
    </location>
</feature>
<reference evidence="8" key="1">
    <citation type="submission" date="2021-04" db="EMBL/GenBank/DDBJ databases">
        <authorList>
            <consortium name="Molecular Ecology Group"/>
        </authorList>
    </citation>
    <scope>NUCLEOTIDE SEQUENCE</scope>
</reference>
<feature type="compositionally biased region" description="Low complexity" evidence="6">
    <location>
        <begin position="54"/>
        <end position="72"/>
    </location>
</feature>
<dbReference type="AlphaFoldDB" id="A0A8S3ZPP0"/>
<name>A0A8S3ZPP0_9EUPU</name>
<evidence type="ECO:0000256" key="6">
    <source>
        <dbReference type="SAM" id="MobiDB-lite"/>
    </source>
</evidence>
<comment type="caution">
    <text evidence="8">The sequence shown here is derived from an EMBL/GenBank/DDBJ whole genome shotgun (WGS) entry which is preliminary data.</text>
</comment>
<evidence type="ECO:0000256" key="5">
    <source>
        <dbReference type="PROSITE-ProRule" id="PRU00723"/>
    </source>
</evidence>
<dbReference type="SUPFAM" id="SSF90229">
    <property type="entry name" value="CCCH zinc finger"/>
    <property type="match status" value="2"/>
</dbReference>
<dbReference type="Pfam" id="PF00642">
    <property type="entry name" value="zf-CCCH"/>
    <property type="match status" value="2"/>
</dbReference>
<keyword evidence="4 5" id="KW-0862">Zinc</keyword>
<evidence type="ECO:0000313" key="9">
    <source>
        <dbReference type="Proteomes" id="UP000678393"/>
    </source>
</evidence>
<feature type="compositionally biased region" description="Low complexity" evidence="6">
    <location>
        <begin position="215"/>
        <end position="233"/>
    </location>
</feature>
<proteinExistence type="predicted"/>
<dbReference type="GO" id="GO:0008270">
    <property type="term" value="F:zinc ion binding"/>
    <property type="evidence" value="ECO:0007669"/>
    <property type="project" value="UniProtKB-KW"/>
</dbReference>
<dbReference type="SMART" id="SM00356">
    <property type="entry name" value="ZnF_C3H1"/>
    <property type="match status" value="2"/>
</dbReference>
<dbReference type="InterPro" id="IPR036855">
    <property type="entry name" value="Znf_CCCH_sf"/>
</dbReference>
<gene>
    <name evidence="8" type="ORF">CUNI_LOCUS17045</name>
</gene>
<evidence type="ECO:0000256" key="4">
    <source>
        <dbReference type="ARBA" id="ARBA00022833"/>
    </source>
</evidence>
<feature type="zinc finger region" description="C3H1-type" evidence="5">
    <location>
        <begin position="137"/>
        <end position="165"/>
    </location>
</feature>
<dbReference type="FunFam" id="4.10.1000.10:FF:000002">
    <property type="entry name" value="Zinc finger protein 36, C3H1 type-like 1"/>
    <property type="match status" value="1"/>
</dbReference>
<dbReference type="Proteomes" id="UP000678393">
    <property type="component" value="Unassembled WGS sequence"/>
</dbReference>
<feature type="region of interest" description="Disordered" evidence="6">
    <location>
        <begin position="102"/>
        <end position="130"/>
    </location>
</feature>
<feature type="region of interest" description="Disordered" evidence="6">
    <location>
        <begin position="1"/>
        <end position="27"/>
    </location>
</feature>
<keyword evidence="3 5" id="KW-0863">Zinc-finger</keyword>
<dbReference type="InterPro" id="IPR000571">
    <property type="entry name" value="Znf_CCCH"/>
</dbReference>
<feature type="region of interest" description="Disordered" evidence="6">
    <location>
        <begin position="54"/>
        <end position="73"/>
    </location>
</feature>
<protein>
    <recommendedName>
        <fullName evidence="7">C3H1-type domain-containing protein</fullName>
    </recommendedName>
</protein>
<keyword evidence="2" id="KW-0677">Repeat</keyword>
<dbReference type="Gene3D" id="4.10.1000.10">
    <property type="entry name" value="Zinc finger, CCCH-type"/>
    <property type="match status" value="2"/>
</dbReference>
<dbReference type="GO" id="GO:0003729">
    <property type="term" value="F:mRNA binding"/>
    <property type="evidence" value="ECO:0007669"/>
    <property type="project" value="InterPro"/>
</dbReference>
<evidence type="ECO:0000256" key="1">
    <source>
        <dbReference type="ARBA" id="ARBA00022723"/>
    </source>
</evidence>
<accession>A0A8S3ZPP0</accession>
<evidence type="ECO:0000313" key="8">
    <source>
        <dbReference type="EMBL" id="CAG5131487.1"/>
    </source>
</evidence>
<dbReference type="FunFam" id="4.10.1000.10:FF:000001">
    <property type="entry name" value="zinc finger CCCH domain-containing protein 15-like"/>
    <property type="match status" value="1"/>
</dbReference>
<keyword evidence="1 5" id="KW-0479">Metal-binding</keyword>
<feature type="zinc finger region" description="C3H1-type" evidence="5">
    <location>
        <begin position="175"/>
        <end position="203"/>
    </location>
</feature>
<keyword evidence="9" id="KW-1185">Reference proteome</keyword>
<dbReference type="OrthoDB" id="410307at2759"/>
<feature type="domain" description="C3H1-type" evidence="7">
    <location>
        <begin position="175"/>
        <end position="203"/>
    </location>
</feature>
<dbReference type="EMBL" id="CAJHNH020004683">
    <property type="protein sequence ID" value="CAG5131487.1"/>
    <property type="molecule type" value="Genomic_DNA"/>
</dbReference>
<feature type="domain" description="C3H1-type" evidence="7">
    <location>
        <begin position="137"/>
        <end position="165"/>
    </location>
</feature>
<evidence type="ECO:0000259" key="7">
    <source>
        <dbReference type="PROSITE" id="PS50103"/>
    </source>
</evidence>
<evidence type="ECO:0000256" key="3">
    <source>
        <dbReference type="ARBA" id="ARBA00022771"/>
    </source>
</evidence>
<dbReference type="PANTHER" id="PTHR12547">
    <property type="entry name" value="CCCH ZINC FINGER/TIS11-RELATED"/>
    <property type="match status" value="1"/>
</dbReference>
<feature type="compositionally biased region" description="Basic and acidic residues" evidence="6">
    <location>
        <begin position="115"/>
        <end position="128"/>
    </location>
</feature>
<sequence>MPETRPAPAVSMEPKTRHPNMLKNIGPLPERRSTISSMMPFSYQNHCLRLRNLSGGSSGSTTSGSGSSNSSLTQLDNQYSEKLPFPLEISLYSNNSSAVPSIRESSAGAQHRKLDRSWSDTTDGDRNGSQKLVNASRYKTELCRPFEESGSCKYGDKCQFAHGYHELRNLVRHPKYKTELCRTFHTVGFCPYGPRCHFIHEDEVKPTSPRLGRAGSLTSSSGSSSPSLSPSGSDIFSYQPEVTHLMSTTNSHVNGLTGNMNYGSNNIDLQSLEKHFSSLKLSSSNSDYSSILNNNQKPKPIGSEERDIFSEVTMFNSEEVLDNTSTSSCAAQSMRLDNFPFVDTRKPAFWQSSYRDY</sequence>
<organism evidence="8 9">
    <name type="scientific">Candidula unifasciata</name>
    <dbReference type="NCBI Taxonomy" id="100452"/>
    <lineage>
        <taxon>Eukaryota</taxon>
        <taxon>Metazoa</taxon>
        <taxon>Spiralia</taxon>
        <taxon>Lophotrochozoa</taxon>
        <taxon>Mollusca</taxon>
        <taxon>Gastropoda</taxon>
        <taxon>Heterobranchia</taxon>
        <taxon>Euthyneura</taxon>
        <taxon>Panpulmonata</taxon>
        <taxon>Eupulmonata</taxon>
        <taxon>Stylommatophora</taxon>
        <taxon>Helicina</taxon>
        <taxon>Helicoidea</taxon>
        <taxon>Geomitridae</taxon>
        <taxon>Candidula</taxon>
    </lineage>
</organism>
<dbReference type="PANTHER" id="PTHR12547:SF18">
    <property type="entry name" value="PROTEIN TIS11"/>
    <property type="match status" value="1"/>
</dbReference>